<comment type="caution">
    <text evidence="2">The sequence shown here is derived from an EMBL/GenBank/DDBJ whole genome shotgun (WGS) entry which is preliminary data.</text>
</comment>
<organism evidence="2 3">
    <name type="scientific">Candidatus Ruthenibacterium avium</name>
    <dbReference type="NCBI Taxonomy" id="2838751"/>
    <lineage>
        <taxon>Bacteria</taxon>
        <taxon>Bacillati</taxon>
        <taxon>Bacillota</taxon>
        <taxon>Clostridia</taxon>
        <taxon>Eubacteriales</taxon>
        <taxon>Oscillospiraceae</taxon>
        <taxon>Ruthenibacterium</taxon>
    </lineage>
</organism>
<dbReference type="SUPFAM" id="SSF51658">
    <property type="entry name" value="Xylose isomerase-like"/>
    <property type="match status" value="1"/>
</dbReference>
<gene>
    <name evidence="2" type="ORF">H9943_10200</name>
</gene>
<reference evidence="2" key="2">
    <citation type="submission" date="2021-04" db="EMBL/GenBank/DDBJ databases">
        <authorList>
            <person name="Gilroy R."/>
        </authorList>
    </citation>
    <scope>NUCLEOTIDE SEQUENCE</scope>
    <source>
        <strain evidence="2">ChiBcec8-14828</strain>
    </source>
</reference>
<dbReference type="Proteomes" id="UP000824209">
    <property type="component" value="Unassembled WGS sequence"/>
</dbReference>
<dbReference type="InterPro" id="IPR036237">
    <property type="entry name" value="Xyl_isomerase-like_sf"/>
</dbReference>
<dbReference type="Gene3D" id="3.20.20.150">
    <property type="entry name" value="Divalent-metal-dependent TIM barrel enzymes"/>
    <property type="match status" value="1"/>
</dbReference>
<evidence type="ECO:0000259" key="1">
    <source>
        <dbReference type="Pfam" id="PF01261"/>
    </source>
</evidence>
<accession>A0A9D2M4P7</accession>
<reference evidence="2" key="1">
    <citation type="journal article" date="2021" name="PeerJ">
        <title>Extensive microbial diversity within the chicken gut microbiome revealed by metagenomics and culture.</title>
        <authorList>
            <person name="Gilroy R."/>
            <person name="Ravi A."/>
            <person name="Getino M."/>
            <person name="Pursley I."/>
            <person name="Horton D.L."/>
            <person name="Alikhan N.F."/>
            <person name="Baker D."/>
            <person name="Gharbi K."/>
            <person name="Hall N."/>
            <person name="Watson M."/>
            <person name="Adriaenssens E.M."/>
            <person name="Foster-Nyarko E."/>
            <person name="Jarju S."/>
            <person name="Secka A."/>
            <person name="Antonio M."/>
            <person name="Oren A."/>
            <person name="Chaudhuri R.R."/>
            <person name="La Ragione R."/>
            <person name="Hildebrand F."/>
            <person name="Pallen M.J."/>
        </authorList>
    </citation>
    <scope>NUCLEOTIDE SEQUENCE</scope>
    <source>
        <strain evidence="2">ChiBcec8-14828</strain>
    </source>
</reference>
<evidence type="ECO:0000313" key="2">
    <source>
        <dbReference type="EMBL" id="HJB40749.1"/>
    </source>
</evidence>
<dbReference type="InterPro" id="IPR050312">
    <property type="entry name" value="IolE/XylAMocC-like"/>
</dbReference>
<dbReference type="PANTHER" id="PTHR12110">
    <property type="entry name" value="HYDROXYPYRUVATE ISOMERASE"/>
    <property type="match status" value="1"/>
</dbReference>
<evidence type="ECO:0000313" key="3">
    <source>
        <dbReference type="Proteomes" id="UP000824209"/>
    </source>
</evidence>
<feature type="domain" description="Xylose isomerase-like TIM barrel" evidence="1">
    <location>
        <begin position="36"/>
        <end position="256"/>
    </location>
</feature>
<dbReference type="GO" id="GO:0016853">
    <property type="term" value="F:isomerase activity"/>
    <property type="evidence" value="ECO:0007669"/>
    <property type="project" value="UniProtKB-KW"/>
</dbReference>
<sequence length="267" mass="30424">MECGVSTACFYPEETIEGLAHLGQLNVPCAEVFLNTARELTPAYANALSLILRKHQIRIAALHPFTSGMETFFFATDYPTRIEDGYFLYRQYFAFCQMLNIPRFVFHGMSKGFLFPLERYAEHYLRLREMARGFGVDFLHENVVRCICSQPETILHLRELTREDIGFVFDIKQARRAQVNPLTMLEAMGAHVQHLHLSDFTSTCDCAVPGFGAEDFEAVTKKLRAIHFDGTAILEVYRSGFGEAQELAEGLSFLNRIFIDNKGDEQP</sequence>
<protein>
    <submittedName>
        <fullName evidence="2">Sugar phosphate isomerase/epimerase</fullName>
    </submittedName>
</protein>
<proteinExistence type="predicted"/>
<dbReference type="AlphaFoldDB" id="A0A9D2M4P7"/>
<dbReference type="InterPro" id="IPR013022">
    <property type="entry name" value="Xyl_isomerase-like_TIM-brl"/>
</dbReference>
<dbReference type="Pfam" id="PF01261">
    <property type="entry name" value="AP_endonuc_2"/>
    <property type="match status" value="1"/>
</dbReference>
<dbReference type="EMBL" id="DWYA01000091">
    <property type="protein sequence ID" value="HJB40749.1"/>
    <property type="molecule type" value="Genomic_DNA"/>
</dbReference>
<keyword evidence="2" id="KW-0413">Isomerase</keyword>
<name>A0A9D2M4P7_9FIRM</name>